<dbReference type="GO" id="GO:0055085">
    <property type="term" value="P:transmembrane transport"/>
    <property type="evidence" value="ECO:0007669"/>
    <property type="project" value="UniProtKB-UniRule"/>
</dbReference>
<feature type="transmembrane region" description="Helical" evidence="6">
    <location>
        <begin position="626"/>
        <end position="648"/>
    </location>
</feature>
<name>A0AAE3DRD8_9FIRM</name>
<feature type="transmembrane region" description="Helical" evidence="6">
    <location>
        <begin position="20"/>
        <end position="46"/>
    </location>
</feature>
<evidence type="ECO:0000256" key="5">
    <source>
        <dbReference type="ARBA" id="ARBA00023136"/>
    </source>
</evidence>
<keyword evidence="3 6" id="KW-0812">Transmembrane</keyword>
<accession>A0AAE3DRD8</accession>
<dbReference type="Proteomes" id="UP001197875">
    <property type="component" value="Unassembled WGS sequence"/>
</dbReference>
<sequence>MRKTMFFKMAAGNLKKNCQVYLPFILTLTGMAAIFDIMGALAVSPALDFMLGGGFMREILLMGERIVGIFSLIFLFYTNSFLLKRRKKEFGLYHILGMEKRHVALILVLELFYTVLLGLGLGLLAGTVFYKAVLLLLCRILHAPRILGFEFSVSAFTETVVLFGMVFFLLAIYGVRQIFRSETTELLKSNQTAEREPKNRWFLVLVGLVSLGAGYYLAVTIESPLGAIAYFFLAVVLVIIGTYCLFTAGSIFILKMLKKNKGYYYQSRHFTSVSGMLYRMKQNAAGLASICIMSTAVILIVSTTTCLYFGMDDLLRTRFPRNVQVAASGVTEEEITELEQLTADAAAQYGLSIQDNEENYRYRNFYAQRNEKNFTYDPNGGLGSAVAIYCLSLDDFNRITGQNLTLGQGEIFYDSVYGKAEKALEGTLTIQGKEWKMMGAVTGLDSVKAQRVMMGSIYYLIFPDQASIEELTGEIVTNGTWNYFMGIDLDGDSKTQAEMETALSSLLAEKDWGSLVYIEGTASSRENFYSLYGGIFFVGIFLGFLFLMATVLIIYYKQVSEGYEDHDRFVIMQKVGMDKREVRRTINSQVKTVFLLPVLAAGVHMVFAYPMMSKILLLMNLGNQKIFLIGVLLTFFIFLAFYGLVYFFTARTYYRLVRW</sequence>
<dbReference type="AlphaFoldDB" id="A0AAE3DRD8"/>
<dbReference type="InterPro" id="IPR027022">
    <property type="entry name" value="ABC_permease_BceB-typ"/>
</dbReference>
<evidence type="ECO:0000256" key="4">
    <source>
        <dbReference type="ARBA" id="ARBA00022989"/>
    </source>
</evidence>
<keyword evidence="9" id="KW-1185">Reference proteome</keyword>
<keyword evidence="2 6" id="KW-1003">Cell membrane</keyword>
<keyword evidence="5 6" id="KW-0472">Membrane</keyword>
<evidence type="ECO:0000313" key="8">
    <source>
        <dbReference type="EMBL" id="MCC2189039.1"/>
    </source>
</evidence>
<dbReference type="PANTHER" id="PTHR46795:SF3">
    <property type="entry name" value="ABC TRANSPORTER PERMEASE"/>
    <property type="match status" value="1"/>
</dbReference>
<feature type="transmembrane region" description="Helical" evidence="6">
    <location>
        <begin position="284"/>
        <end position="311"/>
    </location>
</feature>
<dbReference type="InterPro" id="IPR003838">
    <property type="entry name" value="ABC3_permease_C"/>
</dbReference>
<dbReference type="Pfam" id="PF02687">
    <property type="entry name" value="FtsX"/>
    <property type="match status" value="1"/>
</dbReference>
<evidence type="ECO:0000256" key="2">
    <source>
        <dbReference type="ARBA" id="ARBA00022475"/>
    </source>
</evidence>
<comment type="subcellular location">
    <subcellularLocation>
        <location evidence="1 6">Cell membrane</location>
        <topology evidence="1 6">Multi-pass membrane protein</topology>
    </subcellularLocation>
</comment>
<feature type="transmembrane region" description="Helical" evidence="6">
    <location>
        <begin position="531"/>
        <end position="556"/>
    </location>
</feature>
<dbReference type="GO" id="GO:0005886">
    <property type="term" value="C:plasma membrane"/>
    <property type="evidence" value="ECO:0007669"/>
    <property type="project" value="UniProtKB-SubCell"/>
</dbReference>
<comment type="similarity">
    <text evidence="6">Belongs to the ABC-4 integral membrane protein family.</text>
</comment>
<evidence type="ECO:0000313" key="9">
    <source>
        <dbReference type="Proteomes" id="UP001197875"/>
    </source>
</evidence>
<feature type="transmembrane region" description="Helical" evidence="6">
    <location>
        <begin position="160"/>
        <end position="179"/>
    </location>
</feature>
<dbReference type="PANTHER" id="PTHR46795">
    <property type="entry name" value="ABC TRANSPORTER PERMEASE-RELATED-RELATED"/>
    <property type="match status" value="1"/>
</dbReference>
<gene>
    <name evidence="8" type="ORF">LKD71_04250</name>
</gene>
<dbReference type="PIRSF" id="PIRSF018968">
    <property type="entry name" value="ABC_permease_BceB"/>
    <property type="match status" value="1"/>
</dbReference>
<keyword evidence="4 6" id="KW-1133">Transmembrane helix</keyword>
<evidence type="ECO:0000259" key="7">
    <source>
        <dbReference type="Pfam" id="PF02687"/>
    </source>
</evidence>
<feature type="transmembrane region" description="Helical" evidence="6">
    <location>
        <begin position="66"/>
        <end position="83"/>
    </location>
</feature>
<comment type="caution">
    <text evidence="8">The sequence shown here is derived from an EMBL/GenBank/DDBJ whole genome shotgun (WGS) entry which is preliminary data.</text>
</comment>
<reference evidence="8 9" key="1">
    <citation type="submission" date="2021-10" db="EMBL/GenBank/DDBJ databases">
        <title>Anaerobic single-cell dispensing facilitates the cultivation of human gut bacteria.</title>
        <authorList>
            <person name="Afrizal A."/>
        </authorList>
    </citation>
    <scope>NUCLEOTIDE SEQUENCE [LARGE SCALE GENOMIC DNA]</scope>
    <source>
        <strain evidence="8 9">CLA-AA-H277</strain>
    </source>
</reference>
<evidence type="ECO:0000256" key="1">
    <source>
        <dbReference type="ARBA" id="ARBA00004651"/>
    </source>
</evidence>
<dbReference type="InterPro" id="IPR052536">
    <property type="entry name" value="ABC-4_Integral_Memb_Prot"/>
</dbReference>
<protein>
    <submittedName>
        <fullName evidence="8">FtsX-like permease family protein</fullName>
    </submittedName>
</protein>
<dbReference type="EMBL" id="JAJEPR010000005">
    <property type="protein sequence ID" value="MCC2189039.1"/>
    <property type="molecule type" value="Genomic_DNA"/>
</dbReference>
<organism evidence="8 9">
    <name type="scientific">Fusicatenibacter faecihominis</name>
    <dbReference type="NCBI Taxonomy" id="2881276"/>
    <lineage>
        <taxon>Bacteria</taxon>
        <taxon>Bacillati</taxon>
        <taxon>Bacillota</taxon>
        <taxon>Clostridia</taxon>
        <taxon>Lachnospirales</taxon>
        <taxon>Lachnospiraceae</taxon>
        <taxon>Fusicatenibacter</taxon>
    </lineage>
</organism>
<feature type="transmembrane region" description="Helical" evidence="6">
    <location>
        <begin position="104"/>
        <end position="130"/>
    </location>
</feature>
<keyword evidence="6" id="KW-0813">Transport</keyword>
<feature type="domain" description="ABC3 transporter permease C-terminal" evidence="7">
    <location>
        <begin position="69"/>
        <end position="177"/>
    </location>
</feature>
<feature type="transmembrane region" description="Helical" evidence="6">
    <location>
        <begin position="227"/>
        <end position="254"/>
    </location>
</feature>
<evidence type="ECO:0000256" key="3">
    <source>
        <dbReference type="ARBA" id="ARBA00022692"/>
    </source>
</evidence>
<feature type="transmembrane region" description="Helical" evidence="6">
    <location>
        <begin position="200"/>
        <end position="221"/>
    </location>
</feature>
<evidence type="ECO:0000256" key="6">
    <source>
        <dbReference type="PIRNR" id="PIRNR018968"/>
    </source>
</evidence>
<dbReference type="RefSeq" id="WP_227614483.1">
    <property type="nucleotide sequence ID" value="NZ_JAJEPR010000005.1"/>
</dbReference>
<proteinExistence type="inferred from homology"/>
<feature type="transmembrane region" description="Helical" evidence="6">
    <location>
        <begin position="593"/>
        <end position="611"/>
    </location>
</feature>